<sequence length="232" mass="26804">MDLTEANFQREISALKRAGEALLAKNNAIESQLSCLQEENERLKVKVFQLDEENRKLEAAFKIHVENMDWEYDATDPPSDSYWEDQGYVDYEVQFINEDFFRKAKEQSEKLRRGTFGLGSAAEVLQYGDPEYDGLSLIRHDHTMCSHWREFCLAMKTWNFSSVRGTIERTIPYSLSICNVELSANVLNMLRECIKPGGIGYVEELDLTRNNLQCSDGINLTLQLKSCSHRQR</sequence>
<comment type="caution">
    <text evidence="2">The sequence shown here is derived from an EMBL/GenBank/DDBJ whole genome shotgun (WGS) entry which is preliminary data.</text>
</comment>
<dbReference type="AlphaFoldDB" id="K0R0S1"/>
<dbReference type="Proteomes" id="UP000266841">
    <property type="component" value="Unassembled WGS sequence"/>
</dbReference>
<keyword evidence="1" id="KW-0175">Coiled coil</keyword>
<accession>K0R0S1</accession>
<proteinExistence type="predicted"/>
<name>K0R0S1_THAOC</name>
<gene>
    <name evidence="2" type="ORF">THAOC_35528</name>
</gene>
<evidence type="ECO:0000313" key="3">
    <source>
        <dbReference type="Proteomes" id="UP000266841"/>
    </source>
</evidence>
<reference evidence="2 3" key="1">
    <citation type="journal article" date="2012" name="Genome Biol.">
        <title>Genome and low-iron response of an oceanic diatom adapted to chronic iron limitation.</title>
        <authorList>
            <person name="Lommer M."/>
            <person name="Specht M."/>
            <person name="Roy A.S."/>
            <person name="Kraemer L."/>
            <person name="Andreson R."/>
            <person name="Gutowska M.A."/>
            <person name="Wolf J."/>
            <person name="Bergner S.V."/>
            <person name="Schilhabel M.B."/>
            <person name="Klostermeier U.C."/>
            <person name="Beiko R.G."/>
            <person name="Rosenstiel P."/>
            <person name="Hippler M."/>
            <person name="Laroche J."/>
        </authorList>
    </citation>
    <scope>NUCLEOTIDE SEQUENCE [LARGE SCALE GENOMIC DNA]</scope>
    <source>
        <strain evidence="2 3">CCMP1005</strain>
    </source>
</reference>
<evidence type="ECO:0000313" key="2">
    <source>
        <dbReference type="EMBL" id="EJK45838.1"/>
    </source>
</evidence>
<dbReference type="EMBL" id="AGNL01048208">
    <property type="protein sequence ID" value="EJK45838.1"/>
    <property type="molecule type" value="Genomic_DNA"/>
</dbReference>
<organism evidence="2 3">
    <name type="scientific">Thalassiosira oceanica</name>
    <name type="common">Marine diatom</name>
    <dbReference type="NCBI Taxonomy" id="159749"/>
    <lineage>
        <taxon>Eukaryota</taxon>
        <taxon>Sar</taxon>
        <taxon>Stramenopiles</taxon>
        <taxon>Ochrophyta</taxon>
        <taxon>Bacillariophyta</taxon>
        <taxon>Coscinodiscophyceae</taxon>
        <taxon>Thalassiosirophycidae</taxon>
        <taxon>Thalassiosirales</taxon>
        <taxon>Thalassiosiraceae</taxon>
        <taxon>Thalassiosira</taxon>
    </lineage>
</organism>
<keyword evidence="3" id="KW-1185">Reference proteome</keyword>
<evidence type="ECO:0000256" key="1">
    <source>
        <dbReference type="SAM" id="Coils"/>
    </source>
</evidence>
<feature type="coiled-coil region" evidence="1">
    <location>
        <begin position="19"/>
        <end position="60"/>
    </location>
</feature>
<protein>
    <submittedName>
        <fullName evidence="2">Uncharacterized protein</fullName>
    </submittedName>
</protein>